<dbReference type="InterPro" id="IPR010071">
    <property type="entry name" value="AA_adenyl_dom"/>
</dbReference>
<dbReference type="Pfam" id="PF13193">
    <property type="entry name" value="AMP-binding_C"/>
    <property type="match status" value="3"/>
</dbReference>
<dbReference type="GO" id="GO:0031177">
    <property type="term" value="F:phosphopantetheine binding"/>
    <property type="evidence" value="ECO:0007669"/>
    <property type="project" value="InterPro"/>
</dbReference>
<evidence type="ECO:0000256" key="2">
    <source>
        <dbReference type="ARBA" id="ARBA00006432"/>
    </source>
</evidence>
<feature type="domain" description="Carrier" evidence="6">
    <location>
        <begin position="2046"/>
        <end position="2121"/>
    </location>
</feature>
<keyword evidence="4" id="KW-0597">Phosphoprotein</keyword>
<dbReference type="FunFam" id="3.40.50.980:FF:000001">
    <property type="entry name" value="Non-ribosomal peptide synthetase"/>
    <property type="match status" value="2"/>
</dbReference>
<dbReference type="Gene3D" id="2.30.38.10">
    <property type="entry name" value="Luciferase, Domain 3"/>
    <property type="match status" value="2"/>
</dbReference>
<dbReference type="InterPro" id="IPR020845">
    <property type="entry name" value="AMP-binding_CS"/>
</dbReference>
<evidence type="ECO:0000256" key="3">
    <source>
        <dbReference type="ARBA" id="ARBA00022450"/>
    </source>
</evidence>
<evidence type="ECO:0000256" key="4">
    <source>
        <dbReference type="ARBA" id="ARBA00022553"/>
    </source>
</evidence>
<dbReference type="Gene3D" id="3.30.559.30">
    <property type="entry name" value="Nonribosomal peptide synthetase, condensation domain"/>
    <property type="match status" value="4"/>
</dbReference>
<dbReference type="Pfam" id="PF00550">
    <property type="entry name" value="PP-binding"/>
    <property type="match status" value="3"/>
</dbReference>
<dbReference type="SUPFAM" id="SSF56801">
    <property type="entry name" value="Acetyl-CoA synthetase-like"/>
    <property type="match status" value="4"/>
</dbReference>
<dbReference type="SMART" id="SM00823">
    <property type="entry name" value="PKS_PP"/>
    <property type="match status" value="3"/>
</dbReference>
<dbReference type="InterPro" id="IPR023213">
    <property type="entry name" value="CAT-like_dom_sf"/>
</dbReference>
<dbReference type="FunFam" id="3.30.300.30:FF:000015">
    <property type="entry name" value="Nonribosomal peptide synthase SidD"/>
    <property type="match status" value="2"/>
</dbReference>
<dbReference type="Proteomes" id="UP000323876">
    <property type="component" value="Unassembled WGS sequence"/>
</dbReference>
<dbReference type="FunFam" id="3.30.300.30:FF:000010">
    <property type="entry name" value="Enterobactin synthetase component F"/>
    <property type="match status" value="1"/>
</dbReference>
<dbReference type="Gene3D" id="3.30.300.30">
    <property type="match status" value="5"/>
</dbReference>
<dbReference type="InterPro" id="IPR036736">
    <property type="entry name" value="ACP-like_sf"/>
</dbReference>
<dbReference type="InterPro" id="IPR025110">
    <property type="entry name" value="AMP-bd_C"/>
</dbReference>
<dbReference type="CDD" id="cd19540">
    <property type="entry name" value="LCL_NRPS-like"/>
    <property type="match status" value="3"/>
</dbReference>
<accession>A0A5N0E835</accession>
<feature type="non-terminal residue" evidence="7">
    <location>
        <position position="4602"/>
    </location>
</feature>
<dbReference type="PANTHER" id="PTHR45527">
    <property type="entry name" value="NONRIBOSOMAL PEPTIDE SYNTHETASE"/>
    <property type="match status" value="1"/>
</dbReference>
<dbReference type="InterPro" id="IPR029058">
    <property type="entry name" value="AB_hydrolase_fold"/>
</dbReference>
<dbReference type="GO" id="GO:0005737">
    <property type="term" value="C:cytoplasm"/>
    <property type="evidence" value="ECO:0007669"/>
    <property type="project" value="TreeGrafter"/>
</dbReference>
<evidence type="ECO:0000313" key="7">
    <source>
        <dbReference type="EMBL" id="KAA8883731.1"/>
    </source>
</evidence>
<dbReference type="PROSITE" id="PS50075">
    <property type="entry name" value="CARRIER"/>
    <property type="match status" value="3"/>
</dbReference>
<dbReference type="InterPro" id="IPR045851">
    <property type="entry name" value="AMP-bd_C_sf"/>
</dbReference>
<dbReference type="PANTHER" id="PTHR45527:SF1">
    <property type="entry name" value="FATTY ACID SYNTHASE"/>
    <property type="match status" value="1"/>
</dbReference>
<dbReference type="Pfam" id="PF00668">
    <property type="entry name" value="Condensation"/>
    <property type="match status" value="4"/>
</dbReference>
<evidence type="ECO:0000256" key="1">
    <source>
        <dbReference type="ARBA" id="ARBA00001957"/>
    </source>
</evidence>
<comment type="similarity">
    <text evidence="2">Belongs to the ATP-dependent AMP-binding enzyme family.</text>
</comment>
<dbReference type="EMBL" id="VXLC01000026">
    <property type="protein sequence ID" value="KAA8883731.1"/>
    <property type="molecule type" value="Genomic_DNA"/>
</dbReference>
<dbReference type="Pfam" id="PF00501">
    <property type="entry name" value="AMP-binding"/>
    <property type="match status" value="4"/>
</dbReference>
<evidence type="ECO:0000256" key="5">
    <source>
        <dbReference type="ARBA" id="ARBA00022737"/>
    </source>
</evidence>
<dbReference type="Pfam" id="PF08242">
    <property type="entry name" value="Methyltransf_12"/>
    <property type="match status" value="1"/>
</dbReference>
<gene>
    <name evidence="7" type="ORF">F3087_37315</name>
</gene>
<dbReference type="GO" id="GO:0003824">
    <property type="term" value="F:catalytic activity"/>
    <property type="evidence" value="ECO:0007669"/>
    <property type="project" value="InterPro"/>
</dbReference>
<dbReference type="UniPathway" id="UPA00011"/>
<dbReference type="Gene3D" id="1.10.1200.10">
    <property type="entry name" value="ACP-like"/>
    <property type="match status" value="2"/>
</dbReference>
<dbReference type="InterPro" id="IPR009081">
    <property type="entry name" value="PP-bd_ACP"/>
</dbReference>
<sequence>MPDHRSPLHARDGHPATYPLTAAQRAIQLLQQLAGATPVSNALYVELAGELDTVRLIGSFEQALDEFEVSRMRVFEVDGQLRQVVDETANSSVRQLDCTSVPDPVAAAQDWMRADYRAPIDLRHGPVVQGAIVRVAERRWFWYLRAHHIVLDGIAALNILTRSAQLYSATLAGKDAGAQSIRSLGEIVAADEQYRASQRFDDDRVFWSKYVAELPEPVTLTDRVALAEEHPLSVSALLSADTDNALRTAVATRSVGPSVFLLAAFGLYLARMTGSDDVVLSLPVSARVTASMSRSGGMTANIVPFRIAVTPDRTVGSLLEETQRTLMAVLRGQRYRHEDMLQDSESVAAQHLPRAAGPMVDLMILDTRIVLGDITGQLQVLTPGLVPDLSVNVYPAVGGESTRVDFFANPSVYTSEQVEYHHRRFAQFLDSFLHSVLTDSDTRARSVELLEPDERRMLLESAAGGSGPTQVTLPDMLSRAVTAHADRLAIHGATRTWTYRELGEWSNRCARGLIDCGAGPETTVAVAIPRSAAWVRAVWAIAKTGAAFVTIDPTHPVERNRFILADCPASILLTSSETVSEATDLGGVRVVDIDRLELREHSAAPITDADRRGAVRIGNTAYIVYTSGSTGTPKGVAVTHAGLSGVSDTLARQYRLDQDSRVLGVAARTFDAAVFELLAAVPVGAALIVAPRDAFAGDSLTELMRAESVTHACLTPAVAATLDARQLDALRVLMVAGEACPPALVQQWSGSDASGVRQLYNLYGPSETTIWVTSAALRPGDAVSLGAPIPGVRLAVLDSWLRPTPLGVAGELYVSGPGVARGYLGRVGLSAASFVADPYGPAGARMYRTGDVVRWEPRGADRATLLFVGRADAQIKIRGQRLELGEIEAALTGLDEVQQAIATTVGGQTGEAWVAAYLTATPGRTIDASTVKQAVARRLPSYMVPETFTVLDELPMTSSGKVDRRALPTPQRPVAPYRAASAPFEEIVAVAFAEVLGVDRVGVDDDFFARGGHSISATRVATRLTEVTGRTVGVRDIFDSPTAAGVARLLTERETGPARSKLAVRERPARIPLSFAQLRMWFINRFDPESPTYNIPLVFRLGGSLDTEALTDALGAVVERHEALRTRYPELDGVPYQEVVPSAPALELTAVDPARVKDAVAERVRSGFDLRVDMPLRATVIRCGESEHVMVLVVHHIAADGMSMAPLLRDLSTAYAARLAGREPGWRPLPVQYPDFALWQRELLDAESDTGSALAAQCRYWEQELADAPQPIALPTDRPRPPLVSNRGDVVEFTVDAPLREALYRLARERRVSASMVLQSALAVLLSRLGAGPDVSIGGPVAGRTDEALRELVGFFVNTWVLRVDLSGNPRFEEVLDQVRRKALTAYENQDAPFERLVELINPARSTAYNPLFQVSLEVQNDGLPALDLPGLAAEFVAFSTGTAKTDLHFDLIEIPGSTESPGVLVGRIEYATDLFDRTTVSGIADRYLRVLRAVSADPAEAITDIGLLADVEREQLLTQWNSRLETTLPETTIVAAFRARVASAPSAVALQFGDEQLTYAELAVRVDVLACELVGRGVGRGSVVAVALPRSTDLVTALLAVVVAGGAYLPIDPDYPSSRIEFILGDADPLLVLTTVSAGARLPLGERTSLCLDVVDLEGDSLGDLPELSPADAAYVIYTSGSTGRPKGVVVEHRGVVNMAAHGWPGGPGERVLLHSSMAFDASAYELWPALLAGSTIAIAPPGRSDIAELSRSIARHRVAALYVTTPLFEILASSGPELELDSVHRVVTAGDALRTVAVARFHDRWPGISVVNAYGPTENTVCVSAYEIPDSPEWTSGGSVPIGAPIGNMRVYVLDSRLRPVPVGVAGELYVAGVQLARGYRNRPGLTGERFSACPFGAGERMYRTGDVVRWTRAGVLEFVTRADEQVKVRGYRIEPGEVETVLTAHPLVSQSVVIAREIDSATADSAGAVDKRLIGYVVLDRGDATQEETAVADEIRRFVADRLPEYMVPSAIVVLDRLPLTPNGKVDRRALPAPTFAVADYRAALTPAEEIVVTVFAEVLGVERVGVDADFFALGGHSLSAMRVASRMTAVLGIEVGVRDVFEAPTPARLAQVLAERKADRGPARPELTVRERPERMPLSFAQSRLWFINRFELDSPAYNIPMVLRLRGPLDQQALAAALTDVVARHESLRTVFPDADGVPYQRILPVDVAGTTIETADPGELAGLVRRGFDVSTETPLRVTLLSNGFNDHSLVLVLHHIAADGWSIAPFVRDLSAAYVARRQGQTPPWAPLPVQYADFTLWQRATLGAESDPDSILATQFRYWETELADAPQPITLPTDRPRPPTASNRGDVIEFAFEPALCAALYRVAHDRQVTVSMLLQSTLAVLLSRLGAGEDISIGGPVAGRTQEATHDLIGFFVNTWVLRVDLSGNPRFDEVLDQVRRKALTAYENQDAPFERLVELLQPIRSPAYHSLFQVSFALQNNLLPDLHLPELAVEIVPAITGTAKFDLHVDVVERMNPADDTAAPELSGRIEYATDLFDRATVVGFAERYLRLLDIVTTDPGLPLGRMDVLAPEERDRVLRIWNDTAAPLPEETSLARLFARQVADAPEAVAVAHADGDITYAELAVRVDVLAQALVGRGVGRGSVVAVALPRSIDLVTAVLAVVVAGGAYLPIDPEYPSERIEFILGDADPLLVLTTVSIGAGLPLGDRASICVDVADFSTGESFGLPVLSPADAAYVIYTSGSTGRPKGVVVEHRGVVNMAVHGWPGGPGERVLLHSSMAFDASAYELWPALLAGSTIVIAPPDRLDLSVLMRTVSRHRVTTMFVATALFELLATAEPELDAAPIRQVVTGGDALSSAAVARFRDRWPGVDIANAYGPTENTVCVSTQEILGSQPWDTDQRIPIGAPVANVRVFILDSRLRPVPVGVAGELYVTGMQLARGYAGRLELTAQRFVACPFGVADRMYRTGDVVRWTRDGVLEFAGRADDQVKVRGYRIEPGEVEAALVAHPAVSRAVVVARAVADTDAVVDKQLVAYVVRDREKTVVDDSDRAADLVDHWRQVYDNLYAGKESYRGDGREFTEPLALDADFGGWNSSYTGEPIPIEQMREWRDAVVDRILDLRPARVLEIGVGSGLLMSRLAPQCAEYWCTDFSAATIENLRSRLVESAVEWADRVQLRVQSADDVSGLPVGRFDVVVVNSVAQYFPNAAYLIEVIDQVMGLLLPGGAFFVGDIRNLTLLREFATGTQLAGGGEEDTVAAVRERARRALIAEQELLVAPEFFVALRDKFADVAAVDIELKYAPVDNELTRYRYDVVLRKAPAQVRSLAGLPQRPWSEFGDLRGLRAQLSAERPDSVRIIGIPQGGTLFDVTATRTVDAAVEQKRVADLALGSTTAAVLPHEIRALGAELGFTVAVTWSPVAGRMDAVFVRGADETTVFDDVYLSAGPLDSLGAYVNDPGIADLMAEIREFAADRLPEFMIPAAIVILDELPLMPNGKVDRRALPAPQLITSTYRPPSTPLEETVVSVFAEVLGTDRVGADDNFFELGGHSLSATRVASRVATATGITVEVRDVFDAPTAARLAGVLAARSTEIGEQPSVRLAPWDRPARIPLSFAQSRMWFINRFEPDSPAYNIAMVLRLRGRLDSAALSAAIGDIAARHESLRTIFPDEKGIPCQRILPIDGNSAVALEAVESSELTHRVTSIVRQSFDVSARPPWRVTLLRSGSDDHLLVAVLHHIVADGWSIAPLVRDLSLAYTARRSGRTPEWTPLPVQYADYTLWQREVLGAESDPQSMAARQLAYWTAHLAGLPDRLELPADRPRPVVASQRGGTYSFTLDAATVAGLSTVARTYRVTVFMVVHAALAVLLSRLSGSADVAVGTPIAGRGASALDGVIGMFVNTLVLRTQVDESGSFADLLDHCRQVDLAAFAHADIPFERVVEALDPPRSQAYHPLFQVLLAFQNLDLDPALAQLPGLAVEPLKSLDIGVERFDLTITVADIPDSTATGVPITLSFALDLFDQSTIVAFARRLQRTVQAVVADPRIALRGLDLLTPDERMLLRQCSDGGTGPQPSALSEILTRAAAEFAARPAVVDAGQAWTYRDLDEWSNRCARALIAQGAGSETVVAIAIPRSGAWMRAVWAVAKTGAAFVSIDPAQPQERNRGILADCAASVLLTVDVGEWEVPGLVVFDLDTFDPFPWNAASIEDADRRGSTRPDNTAYIVYTSGSTGTPKGVAVTHAGLSAVTTAQHHDLGTDAESRVLAVAARTFDAAIFELLLAVPVGGALIVAPDDVFAGQPLTELMRAERVTHAALTPAVAASLDTRQLDELRVLMAVGEACPPALVQQWSGSDAAGIRNVYNLYGPSEVTIWVTGTKLLAGVPVSIGNPIPGIRSMVLDAWLNVVLPGVVGELYVAGPGVARGYLNRVGTTSAAFVADPFGPAGARMYRTGDLVRRLPDSGALVVVGRADAQIKIRGQRLELGEIEAVLTELDEVQRAVVTQVTNGDTARLAAYLTQAPGHRPDPDAIRAAVARRLPSYMVPDTITVLDELPLTASGKVDRRALPVPEWATTEYRAPATETEDVVAEVFAQVLGLDQVG</sequence>
<dbReference type="NCBIfam" id="NF003417">
    <property type="entry name" value="PRK04813.1"/>
    <property type="match status" value="5"/>
</dbReference>
<dbReference type="InterPro" id="IPR029063">
    <property type="entry name" value="SAM-dependent_MTases_sf"/>
</dbReference>
<feature type="domain" description="Carrier" evidence="6">
    <location>
        <begin position="3521"/>
        <end position="3596"/>
    </location>
</feature>
<dbReference type="GO" id="GO:0009403">
    <property type="term" value="P:toxin biosynthetic process"/>
    <property type="evidence" value="ECO:0007669"/>
    <property type="project" value="UniProtKB-ARBA"/>
</dbReference>
<name>A0A5N0E835_9NOCA</name>
<dbReference type="InterPro" id="IPR006162">
    <property type="entry name" value="Ppantetheine_attach_site"/>
</dbReference>
<dbReference type="SUPFAM" id="SSF52777">
    <property type="entry name" value="CoA-dependent acyltransferases"/>
    <property type="match status" value="8"/>
</dbReference>
<dbReference type="FunFam" id="1.10.1200.10:FF:000005">
    <property type="entry name" value="Nonribosomal peptide synthetase 1"/>
    <property type="match status" value="2"/>
</dbReference>
<dbReference type="GO" id="GO:0043041">
    <property type="term" value="P:amino acid activation for nonribosomal peptide biosynthetic process"/>
    <property type="evidence" value="ECO:0007669"/>
    <property type="project" value="TreeGrafter"/>
</dbReference>
<dbReference type="RefSeq" id="WP_150406858.1">
    <property type="nucleotide sequence ID" value="NZ_VXLC01000026.1"/>
</dbReference>
<feature type="domain" description="Carrier" evidence="6">
    <location>
        <begin position="979"/>
        <end position="1054"/>
    </location>
</feature>
<dbReference type="OrthoDB" id="2472181at2"/>
<dbReference type="Gene3D" id="3.40.50.1820">
    <property type="entry name" value="alpha/beta hydrolase"/>
    <property type="match status" value="1"/>
</dbReference>
<keyword evidence="5" id="KW-0677">Repeat</keyword>
<dbReference type="NCBIfam" id="TIGR01733">
    <property type="entry name" value="AA-adenyl-dom"/>
    <property type="match status" value="4"/>
</dbReference>
<dbReference type="GO" id="GO:0008610">
    <property type="term" value="P:lipid biosynthetic process"/>
    <property type="evidence" value="ECO:0007669"/>
    <property type="project" value="UniProtKB-ARBA"/>
</dbReference>
<dbReference type="InterPro" id="IPR000873">
    <property type="entry name" value="AMP-dep_synth/lig_dom"/>
</dbReference>
<dbReference type="SUPFAM" id="SSF53335">
    <property type="entry name" value="S-adenosyl-L-methionine-dependent methyltransferases"/>
    <property type="match status" value="1"/>
</dbReference>
<reference evidence="7 8" key="1">
    <citation type="submission" date="2019-09" db="EMBL/GenBank/DDBJ databases">
        <authorList>
            <person name="Wang X."/>
        </authorList>
    </citation>
    <scope>NUCLEOTIDE SEQUENCE [LARGE SCALE GENOMIC DNA]</scope>
    <source>
        <strain evidence="7 8">CICC 11023</strain>
    </source>
</reference>
<dbReference type="CDD" id="cd02440">
    <property type="entry name" value="AdoMet_MTases"/>
    <property type="match status" value="1"/>
</dbReference>
<dbReference type="InterPro" id="IPR013217">
    <property type="entry name" value="Methyltransf_12"/>
</dbReference>
<dbReference type="Gene3D" id="3.40.50.12780">
    <property type="entry name" value="N-terminal domain of ligase-like"/>
    <property type="match status" value="2"/>
</dbReference>
<comment type="cofactor">
    <cofactor evidence="1">
        <name>pantetheine 4'-phosphate</name>
        <dbReference type="ChEBI" id="CHEBI:47942"/>
    </cofactor>
</comment>
<proteinExistence type="inferred from homology"/>
<dbReference type="PROSITE" id="PS00012">
    <property type="entry name" value="PHOSPHOPANTETHEINE"/>
    <property type="match status" value="2"/>
</dbReference>
<evidence type="ECO:0000313" key="8">
    <source>
        <dbReference type="Proteomes" id="UP000323876"/>
    </source>
</evidence>
<organism evidence="7 8">
    <name type="scientific">Nocardia colli</name>
    <dbReference type="NCBI Taxonomy" id="2545717"/>
    <lineage>
        <taxon>Bacteria</taxon>
        <taxon>Bacillati</taxon>
        <taxon>Actinomycetota</taxon>
        <taxon>Actinomycetes</taxon>
        <taxon>Mycobacteriales</taxon>
        <taxon>Nocardiaceae</taxon>
        <taxon>Nocardia</taxon>
    </lineage>
</organism>
<keyword evidence="8" id="KW-1185">Reference proteome</keyword>
<dbReference type="PROSITE" id="PS00455">
    <property type="entry name" value="AMP_BINDING"/>
    <property type="match status" value="4"/>
</dbReference>
<dbReference type="Gene3D" id="3.40.50.150">
    <property type="entry name" value="Vaccinia Virus protein VP39"/>
    <property type="match status" value="1"/>
</dbReference>
<dbReference type="InterPro" id="IPR020806">
    <property type="entry name" value="PKS_PP-bd"/>
</dbReference>
<dbReference type="Gene3D" id="3.30.559.10">
    <property type="entry name" value="Chloramphenicol acetyltransferase-like domain"/>
    <property type="match status" value="4"/>
</dbReference>
<dbReference type="Gene3D" id="3.40.50.980">
    <property type="match status" value="4"/>
</dbReference>
<comment type="caution">
    <text evidence="7">The sequence shown here is derived from an EMBL/GenBank/DDBJ whole genome shotgun (WGS) entry which is preliminary data.</text>
</comment>
<keyword evidence="3" id="KW-0596">Phosphopantetheine</keyword>
<dbReference type="InterPro" id="IPR001242">
    <property type="entry name" value="Condensation_dom"/>
</dbReference>
<dbReference type="CDD" id="cd05930">
    <property type="entry name" value="A_NRPS"/>
    <property type="match status" value="3"/>
</dbReference>
<dbReference type="SUPFAM" id="SSF47336">
    <property type="entry name" value="ACP-like"/>
    <property type="match status" value="3"/>
</dbReference>
<evidence type="ECO:0000259" key="6">
    <source>
        <dbReference type="PROSITE" id="PS50075"/>
    </source>
</evidence>
<dbReference type="FunFam" id="3.40.50.12780:FF:000012">
    <property type="entry name" value="Non-ribosomal peptide synthetase"/>
    <property type="match status" value="2"/>
</dbReference>
<dbReference type="InterPro" id="IPR042099">
    <property type="entry name" value="ANL_N_sf"/>
</dbReference>
<dbReference type="FunFam" id="2.30.38.10:FF:000001">
    <property type="entry name" value="Non-ribosomal peptide synthetase PvdI"/>
    <property type="match status" value="2"/>
</dbReference>
<protein>
    <submittedName>
        <fullName evidence="7">Amino acid adenylation domain-containing protein</fullName>
    </submittedName>
</protein>